<feature type="compositionally biased region" description="Low complexity" evidence="1">
    <location>
        <begin position="55"/>
        <end position="65"/>
    </location>
</feature>
<feature type="region of interest" description="Disordered" evidence="1">
    <location>
        <begin position="55"/>
        <end position="94"/>
    </location>
</feature>
<dbReference type="SUPFAM" id="SSF51126">
    <property type="entry name" value="Pectin lyase-like"/>
    <property type="match status" value="1"/>
</dbReference>
<dbReference type="AlphaFoldDB" id="A0A498BYV7"/>
<protein>
    <submittedName>
        <fullName evidence="2">Nitrous oxidase accessory protein NosD</fullName>
    </submittedName>
</protein>
<feature type="compositionally biased region" description="Polar residues" evidence="1">
    <location>
        <begin position="68"/>
        <end position="80"/>
    </location>
</feature>
<dbReference type="Proteomes" id="UP000273158">
    <property type="component" value="Unassembled WGS sequence"/>
</dbReference>
<evidence type="ECO:0000256" key="1">
    <source>
        <dbReference type="SAM" id="MobiDB-lite"/>
    </source>
</evidence>
<dbReference type="SMART" id="SM00710">
    <property type="entry name" value="PbH1"/>
    <property type="match status" value="7"/>
</dbReference>
<dbReference type="RefSeq" id="WP_199692452.1">
    <property type="nucleotide sequence ID" value="NZ_RCDB01000003.1"/>
</dbReference>
<dbReference type="InterPro" id="IPR011050">
    <property type="entry name" value="Pectin_lyase_fold/virulence"/>
</dbReference>
<dbReference type="InterPro" id="IPR006626">
    <property type="entry name" value="PbH1"/>
</dbReference>
<keyword evidence="3" id="KW-1185">Reference proteome</keyword>
<dbReference type="InterPro" id="IPR012334">
    <property type="entry name" value="Pectin_lyas_fold"/>
</dbReference>
<dbReference type="EMBL" id="RCDB01000003">
    <property type="protein sequence ID" value="RLK47989.1"/>
    <property type="molecule type" value="Genomic_DNA"/>
</dbReference>
<sequence length="387" mass="39719">MTHPTPPPLPTPPSRSLFAALTSRPWLLAAVAFVAGALVTSLMWGIGALAAGPAPTVAAPTSAPGRTASVQPTPTSTGSMPSAQLPSSQAASAECPTPTVSVASADALSTALAQAQPGDVISLAPGTYVGKFVATASGTADDPITLCGPQDAVLDGDGVKGGYVFHLDGAQHWHLLGFTVTNGQKGVMADGTTGTTIEGLTVFHIGDEAIHLRKHSTDNRVVGNDISETGLRRDKFGEGVYIGTADSNWCNITDCKPDESNGNIIEGNYIHGTSSEAVDIKEGTRDGILRGNTFDGSSIVGADSWVDVKGNNWLIEGNTGTNSPLDGFQTHEIGNEGYGSNNTFRGNKATVNGPGFGFSFTPVNDNVVTCDNVVESAAEGYANVDCS</sequence>
<comment type="caution">
    <text evidence="2">The sequence shown here is derived from an EMBL/GenBank/DDBJ whole genome shotgun (WGS) entry which is preliminary data.</text>
</comment>
<feature type="compositionally biased region" description="Low complexity" evidence="1">
    <location>
        <begin position="81"/>
        <end position="93"/>
    </location>
</feature>
<reference evidence="2 3" key="1">
    <citation type="journal article" date="2015" name="Stand. Genomic Sci.">
        <title>Genomic Encyclopedia of Bacterial and Archaeal Type Strains, Phase III: the genomes of soil and plant-associated and newly described type strains.</title>
        <authorList>
            <person name="Whitman W.B."/>
            <person name="Woyke T."/>
            <person name="Klenk H.P."/>
            <person name="Zhou Y."/>
            <person name="Lilburn T.G."/>
            <person name="Beck B.J."/>
            <person name="De Vos P."/>
            <person name="Vandamme P."/>
            <person name="Eisen J.A."/>
            <person name="Garrity G."/>
            <person name="Hugenholtz P."/>
            <person name="Kyrpides N.C."/>
        </authorList>
    </citation>
    <scope>NUCLEOTIDE SEQUENCE [LARGE SCALE GENOMIC DNA]</scope>
    <source>
        <strain evidence="2 3">S2T63</strain>
    </source>
</reference>
<accession>A0A498BYV7</accession>
<proteinExistence type="predicted"/>
<dbReference type="Gene3D" id="2.160.20.10">
    <property type="entry name" value="Single-stranded right-handed beta-helix, Pectin lyase-like"/>
    <property type="match status" value="1"/>
</dbReference>
<evidence type="ECO:0000313" key="3">
    <source>
        <dbReference type="Proteomes" id="UP000273158"/>
    </source>
</evidence>
<name>A0A498BYV7_9MICO</name>
<evidence type="ECO:0000313" key="2">
    <source>
        <dbReference type="EMBL" id="RLK47989.1"/>
    </source>
</evidence>
<organism evidence="2 3">
    <name type="scientific">Microbacterium telephonicum</name>
    <dbReference type="NCBI Taxonomy" id="1714841"/>
    <lineage>
        <taxon>Bacteria</taxon>
        <taxon>Bacillati</taxon>
        <taxon>Actinomycetota</taxon>
        <taxon>Actinomycetes</taxon>
        <taxon>Micrococcales</taxon>
        <taxon>Microbacteriaceae</taxon>
        <taxon>Microbacterium</taxon>
    </lineage>
</organism>
<gene>
    <name evidence="2" type="ORF">C7474_2591</name>
</gene>